<gene>
    <name evidence="3" type="primary">Aste57867_17809</name>
    <name evidence="2" type="ORF">As57867_017748</name>
    <name evidence="3" type="ORF">ASTE57867_17809</name>
</gene>
<dbReference type="GO" id="GO:0004672">
    <property type="term" value="F:protein kinase activity"/>
    <property type="evidence" value="ECO:0007669"/>
    <property type="project" value="InterPro"/>
</dbReference>
<protein>
    <submittedName>
        <fullName evidence="3">Aste57867_17809 protein</fullName>
    </submittedName>
</protein>
<evidence type="ECO:0000313" key="3">
    <source>
        <dbReference type="EMBL" id="VFT94552.1"/>
    </source>
</evidence>
<dbReference type="Pfam" id="PF00069">
    <property type="entry name" value="Pkinase"/>
    <property type="match status" value="1"/>
</dbReference>
<name>A0A485LA69_9STRA</name>
<proteinExistence type="predicted"/>
<reference evidence="2" key="2">
    <citation type="submission" date="2019-06" db="EMBL/GenBank/DDBJ databases">
        <title>Genomics analysis of Aphanomyces spp. identifies a new class of oomycete effector associated with host adaptation.</title>
        <authorList>
            <person name="Gaulin E."/>
        </authorList>
    </citation>
    <scope>NUCLEOTIDE SEQUENCE</scope>
    <source>
        <strain evidence="2">CBS 578.67</strain>
    </source>
</reference>
<feature type="domain" description="Protein kinase" evidence="1">
    <location>
        <begin position="1"/>
        <end position="246"/>
    </location>
</feature>
<evidence type="ECO:0000259" key="1">
    <source>
        <dbReference type="PROSITE" id="PS50011"/>
    </source>
</evidence>
<dbReference type="Gene3D" id="1.10.510.10">
    <property type="entry name" value="Transferase(Phosphotransferase) domain 1"/>
    <property type="match status" value="1"/>
</dbReference>
<dbReference type="Proteomes" id="UP000332933">
    <property type="component" value="Unassembled WGS sequence"/>
</dbReference>
<dbReference type="InterPro" id="IPR011009">
    <property type="entry name" value="Kinase-like_dom_sf"/>
</dbReference>
<dbReference type="InterPro" id="IPR000719">
    <property type="entry name" value="Prot_kinase_dom"/>
</dbReference>
<dbReference type="OrthoDB" id="1108473at2759"/>
<dbReference type="GO" id="GO:0005524">
    <property type="term" value="F:ATP binding"/>
    <property type="evidence" value="ECO:0007669"/>
    <property type="project" value="InterPro"/>
</dbReference>
<dbReference type="PROSITE" id="PS50011">
    <property type="entry name" value="PROTEIN_KINASE_DOM"/>
    <property type="match status" value="1"/>
</dbReference>
<organism evidence="3 4">
    <name type="scientific">Aphanomyces stellatus</name>
    <dbReference type="NCBI Taxonomy" id="120398"/>
    <lineage>
        <taxon>Eukaryota</taxon>
        <taxon>Sar</taxon>
        <taxon>Stramenopiles</taxon>
        <taxon>Oomycota</taxon>
        <taxon>Saprolegniomycetes</taxon>
        <taxon>Saprolegniales</taxon>
        <taxon>Verrucalvaceae</taxon>
        <taxon>Aphanomyces</taxon>
    </lineage>
</organism>
<reference evidence="3 4" key="1">
    <citation type="submission" date="2019-03" db="EMBL/GenBank/DDBJ databases">
        <authorList>
            <person name="Gaulin E."/>
            <person name="Dumas B."/>
        </authorList>
    </citation>
    <scope>NUCLEOTIDE SEQUENCE [LARGE SCALE GENOMIC DNA]</scope>
    <source>
        <strain evidence="3">CBS 568.67</strain>
    </source>
</reference>
<dbReference type="EMBL" id="CAADRA010006324">
    <property type="protein sequence ID" value="VFT94552.1"/>
    <property type="molecule type" value="Genomic_DNA"/>
</dbReference>
<keyword evidence="4" id="KW-1185">Reference proteome</keyword>
<evidence type="ECO:0000313" key="4">
    <source>
        <dbReference type="Proteomes" id="UP000332933"/>
    </source>
</evidence>
<dbReference type="AlphaFoldDB" id="A0A485LA69"/>
<accession>A0A485LA69</accession>
<evidence type="ECO:0000313" key="2">
    <source>
        <dbReference type="EMBL" id="KAF0690842.1"/>
    </source>
</evidence>
<dbReference type="SUPFAM" id="SSF56112">
    <property type="entry name" value="Protein kinase-like (PK-like)"/>
    <property type="match status" value="1"/>
</dbReference>
<dbReference type="EMBL" id="VJMH01006303">
    <property type="protein sequence ID" value="KAF0690842.1"/>
    <property type="molecule type" value="Genomic_DNA"/>
</dbReference>
<sequence>MNQEWVKSGQRHNEQVEKLRQAQDLVVLKEYRFQESETPLPLGKIAAFRPAQPHKALVVEMQPQLGRLASLDIFETLQSPGDHLADWATFDCVDFGSDIGSLDIVVVERGIELTTVLAKHGSLSNLNKLSWVEHILKAVTFLHSHGFVHGNICLENISLVSTVGVAQPKLSGYAAYATKWNQDLAPHCIDTAVYCPPEMASYLLGYREKPPKAAPSYDVWSVAIAILKMFSPGHLKIWDHSTLSRK</sequence>